<dbReference type="PANTHER" id="PTHR33514">
    <property type="entry name" value="PROTEIN ABCI12, CHLOROPLASTIC"/>
    <property type="match status" value="1"/>
</dbReference>
<reference evidence="6" key="2">
    <citation type="journal article" date="2021" name="Data Brief">
        <title>Draft genome sequence data of the facultative, thermophilic, xylanolytic bacterium Paenibacillus sp. strain DA-C8.</title>
        <authorList>
            <person name="Chhe C."/>
            <person name="Uke A."/>
            <person name="Baramee S."/>
            <person name="Ungkulpasvich U."/>
            <person name="Tachaapaikoon C."/>
            <person name="Pason P."/>
            <person name="Waeonukul R."/>
            <person name="Ratanakhanokchai K."/>
            <person name="Kosugi A."/>
        </authorList>
    </citation>
    <scope>NUCLEOTIDE SEQUENCE</scope>
    <source>
        <strain evidence="6">DA-C8</strain>
    </source>
</reference>
<dbReference type="EMBL" id="BMAQ01000048">
    <property type="protein sequence ID" value="GFR39462.1"/>
    <property type="molecule type" value="Genomic_DNA"/>
</dbReference>
<dbReference type="RefSeq" id="WP_200967654.1">
    <property type="nucleotide sequence ID" value="NZ_BMAQ01000048.1"/>
</dbReference>
<dbReference type="InterPro" id="IPR003339">
    <property type="entry name" value="ABC/ECF_trnsptr_transmembrane"/>
</dbReference>
<dbReference type="PANTHER" id="PTHR33514:SF13">
    <property type="entry name" value="PROTEIN ABCI12, CHLOROPLASTIC"/>
    <property type="match status" value="1"/>
</dbReference>
<organism evidence="6 7">
    <name type="scientific">Insulibacter thermoxylanivorax</name>
    <dbReference type="NCBI Taxonomy" id="2749268"/>
    <lineage>
        <taxon>Bacteria</taxon>
        <taxon>Bacillati</taxon>
        <taxon>Bacillota</taxon>
        <taxon>Bacilli</taxon>
        <taxon>Bacillales</taxon>
        <taxon>Paenibacillaceae</taxon>
        <taxon>Insulibacter</taxon>
    </lineage>
</organism>
<evidence type="ECO:0000256" key="1">
    <source>
        <dbReference type="ARBA" id="ARBA00004141"/>
    </source>
</evidence>
<evidence type="ECO:0000256" key="4">
    <source>
        <dbReference type="ARBA" id="ARBA00023136"/>
    </source>
</evidence>
<feature type="transmembrane region" description="Helical" evidence="5">
    <location>
        <begin position="242"/>
        <end position="262"/>
    </location>
</feature>
<feature type="transmembrane region" description="Helical" evidence="5">
    <location>
        <begin position="72"/>
        <end position="89"/>
    </location>
</feature>
<gene>
    <name evidence="6" type="primary">ecfT_2</name>
    <name evidence="6" type="ORF">PRECH8_27580</name>
</gene>
<reference evidence="6" key="1">
    <citation type="submission" date="2020-08" db="EMBL/GenBank/DDBJ databases">
        <authorList>
            <person name="Uke A."/>
            <person name="Chhe C."/>
            <person name="Baramee S."/>
            <person name="Kosugi A."/>
        </authorList>
    </citation>
    <scope>NUCLEOTIDE SEQUENCE</scope>
    <source>
        <strain evidence="6">DA-C8</strain>
    </source>
</reference>
<feature type="transmembrane region" description="Helical" evidence="5">
    <location>
        <begin position="22"/>
        <end position="38"/>
    </location>
</feature>
<protein>
    <submittedName>
        <fullName evidence="6">Energy-coupling factor transporter transmembrane protein EcfT</fullName>
    </submittedName>
</protein>
<evidence type="ECO:0000256" key="2">
    <source>
        <dbReference type="ARBA" id="ARBA00022692"/>
    </source>
</evidence>
<proteinExistence type="predicted"/>
<comment type="caution">
    <text evidence="6">The sequence shown here is derived from an EMBL/GenBank/DDBJ whole genome shotgun (WGS) entry which is preliminary data.</text>
</comment>
<accession>A0A916QJ48</accession>
<name>A0A916QJ48_9BACL</name>
<dbReference type="GO" id="GO:0005886">
    <property type="term" value="C:plasma membrane"/>
    <property type="evidence" value="ECO:0007669"/>
    <property type="project" value="TreeGrafter"/>
</dbReference>
<dbReference type="Pfam" id="PF02361">
    <property type="entry name" value="CbiQ"/>
    <property type="match status" value="1"/>
</dbReference>
<evidence type="ECO:0000256" key="5">
    <source>
        <dbReference type="SAM" id="Phobius"/>
    </source>
</evidence>
<dbReference type="Proteomes" id="UP000654993">
    <property type="component" value="Unassembled WGS sequence"/>
</dbReference>
<feature type="transmembrane region" description="Helical" evidence="5">
    <location>
        <begin position="45"/>
        <end position="66"/>
    </location>
</feature>
<keyword evidence="3 5" id="KW-1133">Transmembrane helix</keyword>
<dbReference type="CDD" id="cd16914">
    <property type="entry name" value="EcfT"/>
    <property type="match status" value="1"/>
</dbReference>
<keyword evidence="7" id="KW-1185">Reference proteome</keyword>
<comment type="subcellular location">
    <subcellularLocation>
        <location evidence="1">Membrane</location>
        <topology evidence="1">Multi-pass membrane protein</topology>
    </subcellularLocation>
</comment>
<keyword evidence="4 5" id="KW-0472">Membrane</keyword>
<keyword evidence="2 5" id="KW-0812">Transmembrane</keyword>
<evidence type="ECO:0000256" key="3">
    <source>
        <dbReference type="ARBA" id="ARBA00022989"/>
    </source>
</evidence>
<dbReference type="AlphaFoldDB" id="A0A916QJ48"/>
<evidence type="ECO:0000313" key="7">
    <source>
        <dbReference type="Proteomes" id="UP000654993"/>
    </source>
</evidence>
<sequence length="264" mass="30246">MNQLLLGRYMAGDSWIHRLDPRAKLGAGIGFIGILFLMNNWPTMLLLWFFTFLAMFMTGIGFSIYVRGVRPLIWIILFTVGMQLFFTAGGKIYWEWGIFTISQHGMRRGLLAFSRFVMLVFISTVITLTTKPIDLADAIHDLLKPLQRLRIPAAEFAFMLAISLRLIPTLLDEAQRVIDAQRSRGARIGEGSLLQQMKALVPIFLPLFSITLKRAEEMADAMEARGYRPGVKRSRFRRFTWHARDTIALLVMVILTYCLLQLRS</sequence>
<feature type="transmembrane region" description="Helical" evidence="5">
    <location>
        <begin position="110"/>
        <end position="129"/>
    </location>
</feature>
<evidence type="ECO:0000313" key="6">
    <source>
        <dbReference type="EMBL" id="GFR39462.1"/>
    </source>
</evidence>